<dbReference type="InterPro" id="IPR008271">
    <property type="entry name" value="Ser/Thr_kinase_AS"/>
</dbReference>
<reference evidence="9 10" key="1">
    <citation type="submission" date="2023-12" db="EMBL/GenBank/DDBJ databases">
        <title>Description of new species of Mycobacterium terrae complex isolated from sewage at the Sao Paulo Zoological Park Foundation in Brazil.</title>
        <authorList>
            <person name="Romagnoli C.L."/>
            <person name="Conceicao E.C."/>
            <person name="Machado E."/>
            <person name="Barreto L.B.P.F."/>
            <person name="Sharma A."/>
            <person name="Silva N.M."/>
            <person name="Marques L.E."/>
            <person name="Juliana M.A."/>
            <person name="Lourenco M.C.S."/>
            <person name="Digiampietri L.A."/>
            <person name="Suffys P.N."/>
            <person name="Viana-Niero C."/>
        </authorList>
    </citation>
    <scope>NUCLEOTIDE SEQUENCE [LARGE SCALE GENOMIC DNA]</scope>
    <source>
        <strain evidence="9 10">MYC098</strain>
    </source>
</reference>
<dbReference type="GO" id="GO:0016301">
    <property type="term" value="F:kinase activity"/>
    <property type="evidence" value="ECO:0007669"/>
    <property type="project" value="UniProtKB-KW"/>
</dbReference>
<evidence type="ECO:0000313" key="10">
    <source>
        <dbReference type="Proteomes" id="UP001299596"/>
    </source>
</evidence>
<gene>
    <name evidence="9" type="ORF">K6T79_22705</name>
</gene>
<keyword evidence="6" id="KW-0067">ATP-binding</keyword>
<evidence type="ECO:0000256" key="2">
    <source>
        <dbReference type="ARBA" id="ARBA00022527"/>
    </source>
</evidence>
<feature type="compositionally biased region" description="Low complexity" evidence="7">
    <location>
        <begin position="345"/>
        <end position="354"/>
    </location>
</feature>
<feature type="region of interest" description="Disordered" evidence="7">
    <location>
        <begin position="345"/>
        <end position="424"/>
    </location>
</feature>
<evidence type="ECO:0000256" key="3">
    <source>
        <dbReference type="ARBA" id="ARBA00022679"/>
    </source>
</evidence>
<dbReference type="EMBL" id="JAYJJR010000022">
    <property type="protein sequence ID" value="MEB3023838.1"/>
    <property type="molecule type" value="Genomic_DNA"/>
</dbReference>
<evidence type="ECO:0000256" key="1">
    <source>
        <dbReference type="ARBA" id="ARBA00012513"/>
    </source>
</evidence>
<evidence type="ECO:0000256" key="5">
    <source>
        <dbReference type="ARBA" id="ARBA00022777"/>
    </source>
</evidence>
<dbReference type="InterPro" id="IPR011009">
    <property type="entry name" value="Kinase-like_dom_sf"/>
</dbReference>
<dbReference type="CDD" id="cd14014">
    <property type="entry name" value="STKc_PknB_like"/>
    <property type="match status" value="1"/>
</dbReference>
<keyword evidence="2" id="KW-0723">Serine/threonine-protein kinase</keyword>
<evidence type="ECO:0000256" key="6">
    <source>
        <dbReference type="ARBA" id="ARBA00022840"/>
    </source>
</evidence>
<comment type="caution">
    <text evidence="9">The sequence shown here is derived from an EMBL/GenBank/DDBJ whole genome shotgun (WGS) entry which is preliminary data.</text>
</comment>
<dbReference type="InterPro" id="IPR022236">
    <property type="entry name" value="DUF3761"/>
</dbReference>
<keyword evidence="5 9" id="KW-0418">Kinase</keyword>
<feature type="compositionally biased region" description="Pro residues" evidence="7">
    <location>
        <begin position="355"/>
        <end position="386"/>
    </location>
</feature>
<dbReference type="InterPro" id="IPR000719">
    <property type="entry name" value="Prot_kinase_dom"/>
</dbReference>
<dbReference type="Proteomes" id="UP001299596">
    <property type="component" value="Unassembled WGS sequence"/>
</dbReference>
<accession>A0ABU5XP89</accession>
<dbReference type="EC" id="2.7.11.1" evidence="1"/>
<evidence type="ECO:0000256" key="4">
    <source>
        <dbReference type="ARBA" id="ARBA00022741"/>
    </source>
</evidence>
<dbReference type="PROSITE" id="PS50011">
    <property type="entry name" value="PROTEIN_KINASE_DOM"/>
    <property type="match status" value="1"/>
</dbReference>
<proteinExistence type="predicted"/>
<dbReference type="PANTHER" id="PTHR43289:SF6">
    <property type="entry name" value="SERINE_THREONINE-PROTEIN KINASE NEKL-3"/>
    <property type="match status" value="1"/>
</dbReference>
<dbReference type="Pfam" id="PF12587">
    <property type="entry name" value="DUF3761"/>
    <property type="match status" value="1"/>
</dbReference>
<evidence type="ECO:0000313" key="9">
    <source>
        <dbReference type="EMBL" id="MEB3023838.1"/>
    </source>
</evidence>
<dbReference type="PROSITE" id="PS00108">
    <property type="entry name" value="PROTEIN_KINASE_ST"/>
    <property type="match status" value="1"/>
</dbReference>
<keyword evidence="4" id="KW-0547">Nucleotide-binding</keyword>
<keyword evidence="3" id="KW-0808">Transferase</keyword>
<dbReference type="Gene3D" id="1.10.510.10">
    <property type="entry name" value="Transferase(Phosphotransferase) domain 1"/>
    <property type="match status" value="1"/>
</dbReference>
<keyword evidence="10" id="KW-1185">Reference proteome</keyword>
<evidence type="ECO:0000256" key="7">
    <source>
        <dbReference type="SAM" id="MobiDB-lite"/>
    </source>
</evidence>
<protein>
    <recommendedName>
        <fullName evidence="1">non-specific serine/threonine protein kinase</fullName>
        <ecNumber evidence="1">2.7.11.1</ecNumber>
    </recommendedName>
</protein>
<sequence>MRLAAGTVFAGYRIERLLGSGAMGEVYLARHPRLPRYDALKVLAGQLTADDEFRQRFQLEADVAATLFHPDIVGVHDCGEFDGRLWIAMDYVDGTDAAQLIVDRFPNGMPENDAVAIITAIAGALDYAHQHGLLHRDIKPANIMIAEPWDSPRRILLADFGIARQLGEVTGLTATNFTVGTLSYAAPEQLMGETLDGRADQYALAATAFHLLTGVPPFRTDNPVAVISRHLTAAPPRLSDRRPELAHLDAVVLRALAKNPAERFASCRDFARALTGAAVPGPALEPVGGSGGRRRWPWLVGGVAVLATVAGVLGVAGGGGGVNGEVPTTSTTTVSPPQPVTVTVTASNPPSESAPLPPAPLMSPPAPTPSSTFVPPPVSPLTPAAPPEGASAICRDGTYSFSKRRSGSCANHGGVQRWVNPPPQ</sequence>
<dbReference type="SUPFAM" id="SSF56112">
    <property type="entry name" value="Protein kinase-like (PK-like)"/>
    <property type="match status" value="1"/>
</dbReference>
<dbReference type="RefSeq" id="WP_305071066.1">
    <property type="nucleotide sequence ID" value="NZ_JAYJJR010000022.1"/>
</dbReference>
<dbReference type="SMART" id="SM00220">
    <property type="entry name" value="S_TKc"/>
    <property type="match status" value="1"/>
</dbReference>
<dbReference type="Gene3D" id="3.30.200.20">
    <property type="entry name" value="Phosphorylase Kinase, domain 1"/>
    <property type="match status" value="1"/>
</dbReference>
<dbReference type="Pfam" id="PF00069">
    <property type="entry name" value="Pkinase"/>
    <property type="match status" value="1"/>
</dbReference>
<dbReference type="PANTHER" id="PTHR43289">
    <property type="entry name" value="MITOGEN-ACTIVATED PROTEIN KINASE KINASE KINASE 20-RELATED"/>
    <property type="match status" value="1"/>
</dbReference>
<feature type="domain" description="Protein kinase" evidence="8">
    <location>
        <begin position="12"/>
        <end position="275"/>
    </location>
</feature>
<name>A0ABU5XP89_9MYCO</name>
<evidence type="ECO:0000259" key="8">
    <source>
        <dbReference type="PROSITE" id="PS50011"/>
    </source>
</evidence>
<organism evidence="9 10">
    <name type="scientific">[Mycobacterium] crassicus</name>
    <dbReference type="NCBI Taxonomy" id="2872309"/>
    <lineage>
        <taxon>Bacteria</taxon>
        <taxon>Bacillati</taxon>
        <taxon>Actinomycetota</taxon>
        <taxon>Actinomycetes</taxon>
        <taxon>Mycobacteriales</taxon>
        <taxon>Mycobacteriaceae</taxon>
        <taxon>Mycolicibacter</taxon>
    </lineage>
</organism>